<dbReference type="EMBL" id="JANKHO010000059">
    <property type="protein sequence ID" value="KAJ3516303.1"/>
    <property type="molecule type" value="Genomic_DNA"/>
</dbReference>
<protein>
    <submittedName>
        <fullName evidence="2">Uncharacterized protein</fullName>
    </submittedName>
</protein>
<proteinExistence type="predicted"/>
<accession>A0A9W8N0J7</accession>
<keyword evidence="1" id="KW-0812">Transmembrane</keyword>
<reference evidence="2" key="1">
    <citation type="submission" date="2022-07" db="EMBL/GenBank/DDBJ databases">
        <title>Genome Sequence of Agrocybe chaxingu.</title>
        <authorList>
            <person name="Buettner E."/>
        </authorList>
    </citation>
    <scope>NUCLEOTIDE SEQUENCE</scope>
    <source>
        <strain evidence="2">MP-N11</strain>
    </source>
</reference>
<keyword evidence="3" id="KW-1185">Reference proteome</keyword>
<dbReference type="AlphaFoldDB" id="A0A9W8N0J7"/>
<dbReference type="OrthoDB" id="5327148at2759"/>
<organism evidence="2 3">
    <name type="scientific">Agrocybe chaxingu</name>
    <dbReference type="NCBI Taxonomy" id="84603"/>
    <lineage>
        <taxon>Eukaryota</taxon>
        <taxon>Fungi</taxon>
        <taxon>Dikarya</taxon>
        <taxon>Basidiomycota</taxon>
        <taxon>Agaricomycotina</taxon>
        <taxon>Agaricomycetes</taxon>
        <taxon>Agaricomycetidae</taxon>
        <taxon>Agaricales</taxon>
        <taxon>Agaricineae</taxon>
        <taxon>Strophariaceae</taxon>
        <taxon>Agrocybe</taxon>
    </lineage>
</organism>
<keyword evidence="1" id="KW-1133">Transmembrane helix</keyword>
<sequence length="88" mass="9767">MLPPRAYTFIGLNIIRVLSIIALLLVFASNVVTQLDDFELTPADYAPRSPGIRGSKNFWYIYPDDSKIIRFVDMAIGNAVLVTPLAVP</sequence>
<dbReference type="Proteomes" id="UP001148786">
    <property type="component" value="Unassembled WGS sequence"/>
</dbReference>
<feature type="transmembrane region" description="Helical" evidence="1">
    <location>
        <begin position="6"/>
        <end position="28"/>
    </location>
</feature>
<keyword evidence="1" id="KW-0472">Membrane</keyword>
<evidence type="ECO:0000313" key="2">
    <source>
        <dbReference type="EMBL" id="KAJ3516303.1"/>
    </source>
</evidence>
<comment type="caution">
    <text evidence="2">The sequence shown here is derived from an EMBL/GenBank/DDBJ whole genome shotgun (WGS) entry which is preliminary data.</text>
</comment>
<gene>
    <name evidence="2" type="ORF">NLJ89_g1204</name>
</gene>
<name>A0A9W8N0J7_9AGAR</name>
<evidence type="ECO:0000256" key="1">
    <source>
        <dbReference type="SAM" id="Phobius"/>
    </source>
</evidence>
<evidence type="ECO:0000313" key="3">
    <source>
        <dbReference type="Proteomes" id="UP001148786"/>
    </source>
</evidence>